<dbReference type="PANTHER" id="PTHR33055">
    <property type="entry name" value="TRANSPOSASE FOR INSERTION SEQUENCE ELEMENT IS1111A"/>
    <property type="match status" value="1"/>
</dbReference>
<feature type="coiled-coil region" evidence="1">
    <location>
        <begin position="180"/>
        <end position="207"/>
    </location>
</feature>
<evidence type="ECO:0000259" key="3">
    <source>
        <dbReference type="Pfam" id="PF02371"/>
    </source>
</evidence>
<accession>A0A1N7SSC0</accession>
<dbReference type="PANTHER" id="PTHR33055:SF3">
    <property type="entry name" value="PUTATIVE TRANSPOSASE FOR IS117-RELATED"/>
    <property type="match status" value="1"/>
</dbReference>
<keyword evidence="1" id="KW-0175">Coiled coil</keyword>
<comment type="caution">
    <text evidence="4">The sequence shown here is derived from an EMBL/GenBank/DDBJ whole genome shotgun (WGS) entry which is preliminary data.</text>
</comment>
<dbReference type="Proteomes" id="UP000195569">
    <property type="component" value="Unassembled WGS sequence"/>
</dbReference>
<dbReference type="InterPro" id="IPR047650">
    <property type="entry name" value="Transpos_IS110"/>
</dbReference>
<dbReference type="GO" id="GO:0004803">
    <property type="term" value="F:transposase activity"/>
    <property type="evidence" value="ECO:0007669"/>
    <property type="project" value="InterPro"/>
</dbReference>
<proteinExistence type="predicted"/>
<gene>
    <name evidence="4" type="ORF">BN2476_750173</name>
</gene>
<name>A0A1N7SSC0_9BURK</name>
<dbReference type="InterPro" id="IPR003346">
    <property type="entry name" value="Transposase_20"/>
</dbReference>
<organism evidence="4 5">
    <name type="scientific">Paraburkholderia piptadeniae</name>
    <dbReference type="NCBI Taxonomy" id="1701573"/>
    <lineage>
        <taxon>Bacteria</taxon>
        <taxon>Pseudomonadati</taxon>
        <taxon>Pseudomonadota</taxon>
        <taxon>Betaproteobacteria</taxon>
        <taxon>Burkholderiales</taxon>
        <taxon>Burkholderiaceae</taxon>
        <taxon>Paraburkholderia</taxon>
    </lineage>
</organism>
<dbReference type="Pfam" id="PF01548">
    <property type="entry name" value="DEDD_Tnp_IS110"/>
    <property type="match status" value="1"/>
</dbReference>
<dbReference type="RefSeq" id="WP_087738939.1">
    <property type="nucleotide sequence ID" value="NZ_CYGY02000075.1"/>
</dbReference>
<evidence type="ECO:0000259" key="2">
    <source>
        <dbReference type="Pfam" id="PF01548"/>
    </source>
</evidence>
<sequence length="350" mass="39081">MNATTYGLDIAKSVFQLYWVDPESGEVFNRRFSRDQLIRFLGKREPGRVALEACSGAHWWARKIVSLGHQAILLHAKYVRPFVQTNKTDAADARAIWTAAQQPGMRTVAIKSEAQQAILSLHRIRSGLVDTRTRQVNQIRGLLGEYGLHFRYGRKALMNELRARIAEIEQTVPPLIWRALQRQMAHLRQLETDIAEAERENLNWMKANPDAQTLATINGIGPLTATATVGVMGSPDAFHSGRTFAASLGLVPAQTGSGGKIRLGHISKRGDPYLRKLFIHGARIVVTRSKQRPEWVEELLKRRPVNVVIVALANKMARTAWALLAHGQTYDRQHVSVRPCASGPQSVESI</sequence>
<feature type="domain" description="Transposase IS110-like N-terminal" evidence="2">
    <location>
        <begin position="7"/>
        <end position="146"/>
    </location>
</feature>
<dbReference type="InterPro" id="IPR002525">
    <property type="entry name" value="Transp_IS110-like_N"/>
</dbReference>
<dbReference type="EMBL" id="CYGY02000075">
    <property type="protein sequence ID" value="SIT50230.1"/>
    <property type="molecule type" value="Genomic_DNA"/>
</dbReference>
<evidence type="ECO:0000313" key="5">
    <source>
        <dbReference type="Proteomes" id="UP000195569"/>
    </source>
</evidence>
<dbReference type="OrthoDB" id="5289737at2"/>
<dbReference type="NCBIfam" id="NF033542">
    <property type="entry name" value="transpos_IS110"/>
    <property type="match status" value="1"/>
</dbReference>
<feature type="domain" description="Transposase IS116/IS110/IS902 C-terminal" evidence="3">
    <location>
        <begin position="212"/>
        <end position="291"/>
    </location>
</feature>
<dbReference type="GO" id="GO:0006313">
    <property type="term" value="P:DNA transposition"/>
    <property type="evidence" value="ECO:0007669"/>
    <property type="project" value="InterPro"/>
</dbReference>
<keyword evidence="5" id="KW-1185">Reference proteome</keyword>
<dbReference type="Pfam" id="PF02371">
    <property type="entry name" value="Transposase_20"/>
    <property type="match status" value="1"/>
</dbReference>
<protein>
    <submittedName>
        <fullName evidence="4">Transposase</fullName>
    </submittedName>
</protein>
<reference evidence="4" key="1">
    <citation type="submission" date="2016-12" db="EMBL/GenBank/DDBJ databases">
        <authorList>
            <person name="Moulin L."/>
        </authorList>
    </citation>
    <scope>NUCLEOTIDE SEQUENCE [LARGE SCALE GENOMIC DNA]</scope>
    <source>
        <strain evidence="4">STM 7183</strain>
    </source>
</reference>
<dbReference type="AlphaFoldDB" id="A0A1N7SSC0"/>
<dbReference type="GO" id="GO:0003677">
    <property type="term" value="F:DNA binding"/>
    <property type="evidence" value="ECO:0007669"/>
    <property type="project" value="InterPro"/>
</dbReference>
<evidence type="ECO:0000313" key="4">
    <source>
        <dbReference type="EMBL" id="SIT50230.1"/>
    </source>
</evidence>
<evidence type="ECO:0000256" key="1">
    <source>
        <dbReference type="SAM" id="Coils"/>
    </source>
</evidence>